<organism evidence="9 10">
    <name type="scientific">Strigamia maritima</name>
    <name type="common">European centipede</name>
    <name type="synonym">Geophilus maritimus</name>
    <dbReference type="NCBI Taxonomy" id="126957"/>
    <lineage>
        <taxon>Eukaryota</taxon>
        <taxon>Metazoa</taxon>
        <taxon>Ecdysozoa</taxon>
        <taxon>Arthropoda</taxon>
        <taxon>Myriapoda</taxon>
        <taxon>Chilopoda</taxon>
        <taxon>Pleurostigmophora</taxon>
        <taxon>Geophilomorpha</taxon>
        <taxon>Linotaeniidae</taxon>
        <taxon>Strigamia</taxon>
    </lineage>
</organism>
<dbReference type="EMBL" id="JH431866">
    <property type="status" value="NOT_ANNOTATED_CDS"/>
    <property type="molecule type" value="Genomic_DNA"/>
</dbReference>
<reference evidence="9" key="2">
    <citation type="submission" date="2015-02" db="UniProtKB">
        <authorList>
            <consortium name="EnsemblMetazoa"/>
        </authorList>
    </citation>
    <scope>IDENTIFICATION</scope>
</reference>
<keyword evidence="10" id="KW-1185">Reference proteome</keyword>
<accession>T1J5M3</accession>
<keyword evidence="5 8" id="KW-0472">Membrane</keyword>
<keyword evidence="2" id="KW-1003">Cell membrane</keyword>
<comment type="subcellular location">
    <subcellularLocation>
        <location evidence="1">Cell membrane</location>
        <topology evidence="1">Multi-pass membrane protein</topology>
    </subcellularLocation>
</comment>
<evidence type="ECO:0000256" key="7">
    <source>
        <dbReference type="ARBA" id="ARBA00023180"/>
    </source>
</evidence>
<keyword evidence="6" id="KW-0675">Receptor</keyword>
<evidence type="ECO:0000256" key="2">
    <source>
        <dbReference type="ARBA" id="ARBA00022475"/>
    </source>
</evidence>
<dbReference type="HOGENOM" id="CLU_995979_0_0_1"/>
<evidence type="ECO:0000313" key="9">
    <source>
        <dbReference type="EnsemblMetazoa" id="SMAR008927-PA"/>
    </source>
</evidence>
<keyword evidence="7" id="KW-0325">Glycoprotein</keyword>
<feature type="transmembrane region" description="Helical" evidence="8">
    <location>
        <begin position="139"/>
        <end position="163"/>
    </location>
</feature>
<dbReference type="EnsemblMetazoa" id="SMAR008927-RA">
    <property type="protein sequence ID" value="SMAR008927-PA"/>
    <property type="gene ID" value="SMAR008927"/>
</dbReference>
<dbReference type="InterPro" id="IPR052192">
    <property type="entry name" value="Insect_Ionotropic_Sensory_Rcpt"/>
</dbReference>
<protein>
    <recommendedName>
        <fullName evidence="11">Ionotropic glutamate receptor L-glutamate and glycine-binding domain-containing protein</fullName>
    </recommendedName>
</protein>
<evidence type="ECO:0000256" key="5">
    <source>
        <dbReference type="ARBA" id="ARBA00023136"/>
    </source>
</evidence>
<sequence length="280" mass="32657">MMRNIEKITLDQYLHTSELKIIQLENKNFSVGIHPFSPDAIKENRNGTITFTGFVYQLFVDFLFPMMNLKIIEVYGNQIEGPGENFGIINMIIEKKLHTSTTAFIMTTPRMKDFDWVSLAMKCDHLGLAVRQSFETSTFMWLTFTKPFTITSWAVVAIFALTFAKTNDIMERRNTLKSTKNIFIFTRLLLFYWLTFAFYSALLYASLTTVVNRNPYNSLQDLLKDMRFKFYAHARFDLPLILKSAKIKEFKDLRQRFLASPKEGNVDNFDEAYSLVLKPT</sequence>
<evidence type="ECO:0008006" key="11">
    <source>
        <dbReference type="Google" id="ProtNLM"/>
    </source>
</evidence>
<dbReference type="AlphaFoldDB" id="T1J5M3"/>
<evidence type="ECO:0000256" key="3">
    <source>
        <dbReference type="ARBA" id="ARBA00022692"/>
    </source>
</evidence>
<dbReference type="GO" id="GO:0005886">
    <property type="term" value="C:plasma membrane"/>
    <property type="evidence" value="ECO:0007669"/>
    <property type="project" value="UniProtKB-SubCell"/>
</dbReference>
<dbReference type="PANTHER" id="PTHR42643">
    <property type="entry name" value="IONOTROPIC RECEPTOR 20A-RELATED"/>
    <property type="match status" value="1"/>
</dbReference>
<reference evidence="10" key="1">
    <citation type="submission" date="2011-05" db="EMBL/GenBank/DDBJ databases">
        <authorList>
            <person name="Richards S.R."/>
            <person name="Qu J."/>
            <person name="Jiang H."/>
            <person name="Jhangiani S.N."/>
            <person name="Agravi P."/>
            <person name="Goodspeed R."/>
            <person name="Gross S."/>
            <person name="Mandapat C."/>
            <person name="Jackson L."/>
            <person name="Mathew T."/>
            <person name="Pu L."/>
            <person name="Thornton R."/>
            <person name="Saada N."/>
            <person name="Wilczek-Boney K.B."/>
            <person name="Lee S."/>
            <person name="Kovar C."/>
            <person name="Wu Y."/>
            <person name="Scherer S.E."/>
            <person name="Worley K.C."/>
            <person name="Muzny D.M."/>
            <person name="Gibbs R."/>
        </authorList>
    </citation>
    <scope>NUCLEOTIDE SEQUENCE</scope>
    <source>
        <strain evidence="10">Brora</strain>
    </source>
</reference>
<dbReference type="Proteomes" id="UP000014500">
    <property type="component" value="Unassembled WGS sequence"/>
</dbReference>
<evidence type="ECO:0000256" key="4">
    <source>
        <dbReference type="ARBA" id="ARBA00022989"/>
    </source>
</evidence>
<evidence type="ECO:0000256" key="1">
    <source>
        <dbReference type="ARBA" id="ARBA00004651"/>
    </source>
</evidence>
<evidence type="ECO:0000256" key="6">
    <source>
        <dbReference type="ARBA" id="ARBA00023170"/>
    </source>
</evidence>
<name>T1J5M3_STRMM</name>
<feature type="transmembrane region" description="Helical" evidence="8">
    <location>
        <begin position="184"/>
        <end position="207"/>
    </location>
</feature>
<keyword evidence="4 8" id="KW-1133">Transmembrane helix</keyword>
<evidence type="ECO:0000256" key="8">
    <source>
        <dbReference type="SAM" id="Phobius"/>
    </source>
</evidence>
<keyword evidence="3 8" id="KW-0812">Transmembrane</keyword>
<proteinExistence type="predicted"/>
<dbReference type="PANTHER" id="PTHR42643:SF39">
    <property type="entry name" value="IONOTROPIC RECEPTOR 56A-RELATED"/>
    <property type="match status" value="1"/>
</dbReference>
<evidence type="ECO:0000313" key="10">
    <source>
        <dbReference type="Proteomes" id="UP000014500"/>
    </source>
</evidence>
<dbReference type="PhylomeDB" id="T1J5M3"/>